<dbReference type="InterPro" id="IPR017039">
    <property type="entry name" value="Virul_fac_BrkB"/>
</dbReference>
<evidence type="ECO:0000256" key="2">
    <source>
        <dbReference type="ARBA" id="ARBA00022475"/>
    </source>
</evidence>
<protein>
    <submittedName>
        <fullName evidence="8">Uncharacterized protein</fullName>
    </submittedName>
</protein>
<comment type="caution">
    <text evidence="8">The sequence shown here is derived from an EMBL/GenBank/DDBJ whole genome shotgun (WGS) entry which is preliminary data.</text>
</comment>
<gene>
    <name evidence="8" type="ORF">AW10_03879</name>
</gene>
<dbReference type="GO" id="GO:0005886">
    <property type="term" value="C:plasma membrane"/>
    <property type="evidence" value="ECO:0007669"/>
    <property type="project" value="UniProtKB-SubCell"/>
</dbReference>
<keyword evidence="2" id="KW-1003">Cell membrane</keyword>
<dbReference type="PATRIC" id="fig|1454003.3.peg.3941"/>
<feature type="transmembrane region" description="Helical" evidence="7">
    <location>
        <begin position="59"/>
        <end position="81"/>
    </location>
</feature>
<feature type="transmembrane region" description="Helical" evidence="7">
    <location>
        <begin position="205"/>
        <end position="226"/>
    </location>
</feature>
<evidence type="ECO:0000313" key="8">
    <source>
        <dbReference type="EMBL" id="EXI77288.1"/>
    </source>
</evidence>
<evidence type="ECO:0000256" key="1">
    <source>
        <dbReference type="ARBA" id="ARBA00004651"/>
    </source>
</evidence>
<dbReference type="Pfam" id="PF03631">
    <property type="entry name" value="Virul_fac_BrkB"/>
    <property type="match status" value="1"/>
</dbReference>
<feature type="transmembrane region" description="Helical" evidence="7">
    <location>
        <begin position="105"/>
        <end position="131"/>
    </location>
</feature>
<accession>A0A011N416</accession>
<dbReference type="AlphaFoldDB" id="A0A011N416"/>
<dbReference type="InterPro" id="IPR036388">
    <property type="entry name" value="WH-like_DNA-bd_sf"/>
</dbReference>
<feature type="region of interest" description="Disordered" evidence="6">
    <location>
        <begin position="471"/>
        <end position="497"/>
    </location>
</feature>
<evidence type="ECO:0000256" key="6">
    <source>
        <dbReference type="SAM" id="MobiDB-lite"/>
    </source>
</evidence>
<organism evidence="8 9">
    <name type="scientific">Candidatus Accumulibacter appositus</name>
    <dbReference type="NCBI Taxonomy" id="1454003"/>
    <lineage>
        <taxon>Bacteria</taxon>
        <taxon>Pseudomonadati</taxon>
        <taxon>Pseudomonadota</taxon>
        <taxon>Betaproteobacteria</taxon>
        <taxon>Candidatus Accumulibacter</taxon>
    </lineage>
</organism>
<evidence type="ECO:0000256" key="4">
    <source>
        <dbReference type="ARBA" id="ARBA00022989"/>
    </source>
</evidence>
<dbReference type="STRING" id="1454003.AW10_03879"/>
<dbReference type="EMBL" id="JEMX01000106">
    <property type="protein sequence ID" value="EXI77288.1"/>
    <property type="molecule type" value="Genomic_DNA"/>
</dbReference>
<evidence type="ECO:0000313" key="9">
    <source>
        <dbReference type="Proteomes" id="UP000021816"/>
    </source>
</evidence>
<evidence type="ECO:0000256" key="7">
    <source>
        <dbReference type="SAM" id="Phobius"/>
    </source>
</evidence>
<dbReference type="NCBIfam" id="TIGR00765">
    <property type="entry name" value="yihY_not_rbn"/>
    <property type="match status" value="1"/>
</dbReference>
<keyword evidence="5 7" id="KW-0472">Membrane</keyword>
<evidence type="ECO:0000256" key="3">
    <source>
        <dbReference type="ARBA" id="ARBA00022692"/>
    </source>
</evidence>
<dbReference type="PANTHER" id="PTHR30213">
    <property type="entry name" value="INNER MEMBRANE PROTEIN YHJD"/>
    <property type="match status" value="1"/>
</dbReference>
<proteinExistence type="predicted"/>
<reference evidence="8 9" key="1">
    <citation type="submission" date="2014-02" db="EMBL/GenBank/DDBJ databases">
        <title>Expanding our view of genomic diversity in Candidatus Accumulibacter clades.</title>
        <authorList>
            <person name="Skennerton C.T."/>
            <person name="Barr J.J."/>
            <person name="Slater F.R."/>
            <person name="Bond P.L."/>
            <person name="Tyson G.W."/>
        </authorList>
    </citation>
    <scope>NUCLEOTIDE SEQUENCE [LARGE SCALE GENOMIC DNA]</scope>
    <source>
        <strain evidence="9">BA-92</strain>
    </source>
</reference>
<name>A0A011N416_9PROT</name>
<sequence length="497" mass="54190">MKPAIDAGLLSRLEDNIWGRHGGEGLSLWQARGMRVLRTILLLVRDVVNGQLTLRAMSLVYTTLLSIVPLLALSFSVLKAFGVHNQIQPMLLKFLEPLGKEGEEIAANIIAFIQNMNVGVLGALGLALLLYTAISLMQKIEESLNYIWHIHRHRPLADRFSRYLSVLMVGPILVFAALGITATVMNVETVRGVLAIEMFGQLVQTISRLMPYLLVIAAFTFIYMFIPNARVRLLPALIGGIAGGAAWQTAGWGFATFVASSNQYAAIYSSLAILILFMIWLYLSWLILLFGASVAFYAQHPEYLYAGSGEPRLSNRMRERLGLATMTLVAGRFIAGERMPSLNEFIRLLRMPRYVLETVLDALESEKLLLQSGDDPPLYLPGRDPALISVVQVLETVRSAGEERFFTPAGLPALPAVDEVFARMRQAFEATVGGISLRELAAQGTAIMPPAAPEQAIDRVRVVEEEALPEGGAAVAEGAASPEPKAALPDAGGRSLP</sequence>
<dbReference type="PANTHER" id="PTHR30213:SF0">
    <property type="entry name" value="UPF0761 MEMBRANE PROTEIN YIHY"/>
    <property type="match status" value="1"/>
</dbReference>
<feature type="transmembrane region" description="Helical" evidence="7">
    <location>
        <begin position="267"/>
        <end position="298"/>
    </location>
</feature>
<feature type="transmembrane region" description="Helical" evidence="7">
    <location>
        <begin position="233"/>
        <end position="255"/>
    </location>
</feature>
<comment type="subcellular location">
    <subcellularLocation>
        <location evidence="1">Cell membrane</location>
        <topology evidence="1">Multi-pass membrane protein</topology>
    </subcellularLocation>
</comment>
<dbReference type="Proteomes" id="UP000021816">
    <property type="component" value="Unassembled WGS sequence"/>
</dbReference>
<evidence type="ECO:0000256" key="5">
    <source>
        <dbReference type="ARBA" id="ARBA00023136"/>
    </source>
</evidence>
<feature type="compositionally biased region" description="Low complexity" evidence="6">
    <location>
        <begin position="471"/>
        <end position="484"/>
    </location>
</feature>
<feature type="transmembrane region" description="Helical" evidence="7">
    <location>
        <begin position="163"/>
        <end position="185"/>
    </location>
</feature>
<dbReference type="Gene3D" id="1.10.10.10">
    <property type="entry name" value="Winged helix-like DNA-binding domain superfamily/Winged helix DNA-binding domain"/>
    <property type="match status" value="1"/>
</dbReference>
<keyword evidence="4 7" id="KW-1133">Transmembrane helix</keyword>
<keyword evidence="3 7" id="KW-0812">Transmembrane</keyword>